<dbReference type="PANTHER" id="PTHR46880">
    <property type="entry name" value="RAS-ASSOCIATING DOMAIN-CONTAINING PROTEIN"/>
    <property type="match status" value="1"/>
</dbReference>
<organism evidence="1 2">
    <name type="scientific">Hydra vulgaris</name>
    <name type="common">Hydra</name>
    <name type="synonym">Hydra attenuata</name>
    <dbReference type="NCBI Taxonomy" id="6087"/>
    <lineage>
        <taxon>Eukaryota</taxon>
        <taxon>Metazoa</taxon>
        <taxon>Cnidaria</taxon>
        <taxon>Hydrozoa</taxon>
        <taxon>Hydroidolina</taxon>
        <taxon>Anthoathecata</taxon>
        <taxon>Aplanulata</taxon>
        <taxon>Hydridae</taxon>
        <taxon>Hydra</taxon>
    </lineage>
</organism>
<dbReference type="GeneID" id="136079204"/>
<reference evidence="2" key="1">
    <citation type="submission" date="2025-08" db="UniProtKB">
        <authorList>
            <consortium name="RefSeq"/>
        </authorList>
    </citation>
    <scope>IDENTIFICATION</scope>
</reference>
<protein>
    <submittedName>
        <fullName evidence="2">E3 SUMO-protein ligase KIAA1586-like</fullName>
    </submittedName>
</protein>
<proteinExistence type="predicted"/>
<gene>
    <name evidence="2" type="primary">LOC136079204</name>
</gene>
<keyword evidence="1" id="KW-1185">Reference proteome</keyword>
<dbReference type="RefSeq" id="XP_065650998.1">
    <property type="nucleotide sequence ID" value="XM_065794926.1"/>
</dbReference>
<evidence type="ECO:0000313" key="1">
    <source>
        <dbReference type="Proteomes" id="UP001652625"/>
    </source>
</evidence>
<evidence type="ECO:0000313" key="2">
    <source>
        <dbReference type="RefSeq" id="XP_065650998.1"/>
    </source>
</evidence>
<dbReference type="PANTHER" id="PTHR46880:SF8">
    <property type="entry name" value="E3 SUMO-PROTEIN LIGASE KIAA1586"/>
    <property type="match status" value="1"/>
</dbReference>
<sequence>MINTGCKISIIIDKALTISHKAVLIIYLKSEIQDVEDSVSVFIDLVELEGATSIIIFETIISVLEKHGFNEKYLYENLIGFYSDGASVTLGKKAGVSAKTLEIFPNISTCHCLAHCIQLSLDDVIKEVNNFRYFLNKLYVYYHTSNKHQRELNNISKELENEVQKIEIGIVSYLKNENFLRDLGLILDIIEEISILSTALQERNVSLIRADRLIRRTINVIQHLKLNKGTYEKEAGDIIKTKKYNIPFEINGKKSSIVFSRDKFYDSLVKHIKTRLLFDDINEKYNDLLNPETWQGDIW</sequence>
<dbReference type="Proteomes" id="UP001652625">
    <property type="component" value="Chromosome 04"/>
</dbReference>
<name>A0ABM4BPG0_HYDVU</name>
<accession>A0ABM4BPG0</accession>